<evidence type="ECO:0000256" key="1">
    <source>
        <dbReference type="SAM" id="MobiDB-lite"/>
    </source>
</evidence>
<gene>
    <name evidence="3" type="ORF">SAMN00790413_05886</name>
</gene>
<reference evidence="3 4" key="1">
    <citation type="submission" date="2017-04" db="EMBL/GenBank/DDBJ databases">
        <authorList>
            <person name="Afonso C.L."/>
            <person name="Miller P.J."/>
            <person name="Scott M.A."/>
            <person name="Spackman E."/>
            <person name="Goraichik I."/>
            <person name="Dimitrov K.M."/>
            <person name="Suarez D.L."/>
            <person name="Swayne D.E."/>
        </authorList>
    </citation>
    <scope>NUCLEOTIDE SEQUENCE [LARGE SCALE GENOMIC DNA]</scope>
    <source>
        <strain evidence="3 4">KR-140</strain>
    </source>
</reference>
<feature type="signal peptide" evidence="2">
    <location>
        <begin position="1"/>
        <end position="22"/>
    </location>
</feature>
<sequence>MKHGRTSALMLTFALAAPAGQAQPPPRPSMPSPWKAL</sequence>
<evidence type="ECO:0000256" key="2">
    <source>
        <dbReference type="SAM" id="SignalP"/>
    </source>
</evidence>
<protein>
    <submittedName>
        <fullName evidence="3">Uncharacterized protein</fullName>
    </submittedName>
</protein>
<proteinExistence type="predicted"/>
<organism evidence="3 4">
    <name type="scientific">Deinococcus hopiensis KR-140</name>
    <dbReference type="NCBI Taxonomy" id="695939"/>
    <lineage>
        <taxon>Bacteria</taxon>
        <taxon>Thermotogati</taxon>
        <taxon>Deinococcota</taxon>
        <taxon>Deinococci</taxon>
        <taxon>Deinococcales</taxon>
        <taxon>Deinococcaceae</taxon>
        <taxon>Deinococcus</taxon>
    </lineage>
</organism>
<dbReference type="Proteomes" id="UP000192582">
    <property type="component" value="Unassembled WGS sequence"/>
</dbReference>
<keyword evidence="4" id="KW-1185">Reference proteome</keyword>
<accession>A0A1W1UE09</accession>
<evidence type="ECO:0000313" key="3">
    <source>
        <dbReference type="EMBL" id="SMB79325.1"/>
    </source>
</evidence>
<dbReference type="EMBL" id="FWWU01000003">
    <property type="protein sequence ID" value="SMB79325.1"/>
    <property type="molecule type" value="Genomic_DNA"/>
</dbReference>
<dbReference type="AlphaFoldDB" id="A0A1W1UE09"/>
<dbReference type="STRING" id="695939.SAMN00790413_05886"/>
<feature type="region of interest" description="Disordered" evidence="1">
    <location>
        <begin position="17"/>
        <end position="37"/>
    </location>
</feature>
<name>A0A1W1UE09_9DEIO</name>
<evidence type="ECO:0000313" key="4">
    <source>
        <dbReference type="Proteomes" id="UP000192582"/>
    </source>
</evidence>
<feature type="chain" id="PRO_5010740867" evidence="2">
    <location>
        <begin position="23"/>
        <end position="37"/>
    </location>
</feature>
<keyword evidence="2" id="KW-0732">Signal</keyword>